<dbReference type="InterPro" id="IPR011337">
    <property type="entry name" value="DNA_rep_MutH/RE_typeII_Sau3AI"/>
</dbReference>
<dbReference type="Pfam" id="PF02976">
    <property type="entry name" value="MutH"/>
    <property type="match status" value="1"/>
</dbReference>
<dbReference type="RefSeq" id="WP_165368786.1">
    <property type="nucleotide sequence ID" value="NZ_JBKZBJ010000001.1"/>
</dbReference>
<evidence type="ECO:0000256" key="2">
    <source>
        <dbReference type="ARBA" id="ARBA00022759"/>
    </source>
</evidence>
<keyword evidence="3" id="KW-0378">Hydrolase</keyword>
<evidence type="ECO:0000313" key="6">
    <source>
        <dbReference type="Proteomes" id="UP000292933"/>
    </source>
</evidence>
<dbReference type="CDD" id="cd22356">
    <property type="entry name" value="Sau3AI_N-like"/>
    <property type="match status" value="1"/>
</dbReference>
<dbReference type="GO" id="GO:0004519">
    <property type="term" value="F:endonuclease activity"/>
    <property type="evidence" value="ECO:0007669"/>
    <property type="project" value="UniProtKB-KW"/>
</dbReference>
<name>A0A8B3RNX8_9BIFI</name>
<dbReference type="CDD" id="cd22355">
    <property type="entry name" value="Sau3AI_C"/>
    <property type="match status" value="1"/>
</dbReference>
<dbReference type="AlphaFoldDB" id="A0A8B3RNX8"/>
<dbReference type="Proteomes" id="UP000292933">
    <property type="component" value="Unassembled WGS sequence"/>
</dbReference>
<gene>
    <name evidence="5" type="ORF">PG1780B_0326</name>
</gene>
<reference evidence="5 6" key="1">
    <citation type="submission" date="2018-12" db="EMBL/GenBank/DDBJ databases">
        <title>Unveiling genomic diversity among members of the Bifidobacterium pseudolongum species, a widely distributed gut commensal of the animal kingdom.</title>
        <authorList>
            <person name="Lugli G.A."/>
            <person name="Duranti S."/>
            <person name="Albert K."/>
            <person name="Mancabelli L."/>
            <person name="Napoli S."/>
            <person name="Viappiani A."/>
            <person name="Anzalone R."/>
            <person name="Longhi G."/>
            <person name="Milani C."/>
            <person name="Turroni F."/>
            <person name="Alessandri G."/>
            <person name="Sela D.A."/>
            <person name="Van Sinderen D."/>
            <person name="Ventura M."/>
        </authorList>
    </citation>
    <scope>NUCLEOTIDE SEQUENCE [LARGE SCALE GENOMIC DNA]</scope>
    <source>
        <strain evidence="5 6">1780B</strain>
    </source>
</reference>
<dbReference type="GO" id="GO:0016787">
    <property type="term" value="F:hydrolase activity"/>
    <property type="evidence" value="ECO:0007669"/>
    <property type="project" value="UniProtKB-KW"/>
</dbReference>
<dbReference type="EMBL" id="RYVC01000005">
    <property type="protein sequence ID" value="RYQ47549.1"/>
    <property type="molecule type" value="Genomic_DNA"/>
</dbReference>
<keyword evidence="1" id="KW-0540">Nuclease</keyword>
<comment type="caution">
    <text evidence="5">The sequence shown here is derived from an EMBL/GenBank/DDBJ whole genome shotgun (WGS) entry which is preliminary data.</text>
</comment>
<dbReference type="SMART" id="SM00927">
    <property type="entry name" value="MutH"/>
    <property type="match status" value="1"/>
</dbReference>
<sequence>MKKVVRGETYDDSDLESILLYAKTIEGKTLREVLDIPQDLKPKGYTKPKVTGKQGNKGAMGDNVEEYFFDIPNNNSQAPDFTTTRMELKTTGLVRRRDGQVRAKERLAITNINYMTILDETFEDSHLREKTNRVLLMAYDYRDDTDNVFDMTFELASLWHIPEEDLPQIRKDWNTVIDKIRAGKADEISGRDTLYLEAATTGSGHGVTVPQPNSPLQAKPRRWMLKSSYMTGVLRTLLEKKNKVEAIQRNADERQLTLDELIRSKFKDYFGKTAAEILHALNSSCSSKAKQAYASSTMAMLKAAFGVDRNATISEFEKAGLGTSTIRTVRVEKNGRIKESVSFPAFKWDTIMETPWEESDFYKTLQHPFLFVVYRDNGDNQYRLDDVVLWTCPDDALAEAQKVYEDTQRKVKRGVYDQFVRIAGFDGTGSIFHVRTHGRDGKDMIPTPQGGMETRRSFWITSHYITDYILKKGKEISR</sequence>
<feature type="domain" description="DNA mismatch repair MutH/Type II restriction enzyme Sau3AI" evidence="4">
    <location>
        <begin position="69"/>
        <end position="172"/>
    </location>
</feature>
<dbReference type="SUPFAM" id="SSF52980">
    <property type="entry name" value="Restriction endonuclease-like"/>
    <property type="match status" value="2"/>
</dbReference>
<evidence type="ECO:0000259" key="4">
    <source>
        <dbReference type="SMART" id="SM00927"/>
    </source>
</evidence>
<organism evidence="5 6">
    <name type="scientific">Bifidobacterium pseudolongum subsp. globosum</name>
    <dbReference type="NCBI Taxonomy" id="1690"/>
    <lineage>
        <taxon>Bacteria</taxon>
        <taxon>Bacillati</taxon>
        <taxon>Actinomycetota</taxon>
        <taxon>Actinomycetes</taxon>
        <taxon>Bifidobacteriales</taxon>
        <taxon>Bifidobacteriaceae</taxon>
        <taxon>Bifidobacterium</taxon>
    </lineage>
</organism>
<dbReference type="InterPro" id="IPR037057">
    <property type="entry name" value="DNA_rep_MutH/T2_RE_sf"/>
</dbReference>
<protein>
    <submittedName>
        <fullName evidence="5">DNA mismatch repair enzyme MutH</fullName>
    </submittedName>
</protein>
<dbReference type="InterPro" id="IPR011335">
    <property type="entry name" value="Restrct_endonuc-II-like"/>
</dbReference>
<accession>A0A8B3RNX8</accession>
<keyword evidence="2" id="KW-0255">Endonuclease</keyword>
<dbReference type="Gene3D" id="3.40.600.10">
    <property type="entry name" value="DNA mismatch repair MutH/Restriction endonuclease, type II"/>
    <property type="match status" value="2"/>
</dbReference>
<evidence type="ECO:0000256" key="3">
    <source>
        <dbReference type="ARBA" id="ARBA00022801"/>
    </source>
</evidence>
<dbReference type="GO" id="GO:0003677">
    <property type="term" value="F:DNA binding"/>
    <property type="evidence" value="ECO:0007669"/>
    <property type="project" value="InterPro"/>
</dbReference>
<evidence type="ECO:0000256" key="1">
    <source>
        <dbReference type="ARBA" id="ARBA00022722"/>
    </source>
</evidence>
<dbReference type="NCBIfam" id="NF040973">
    <property type="entry name" value="restrict_Sau3AI"/>
    <property type="match status" value="1"/>
</dbReference>
<evidence type="ECO:0000313" key="5">
    <source>
        <dbReference type="EMBL" id="RYQ47549.1"/>
    </source>
</evidence>
<proteinExistence type="predicted"/>